<dbReference type="PIRSF" id="PIRSF015952">
    <property type="entry name" value="U3snoRNP11"/>
    <property type="match status" value="1"/>
</dbReference>
<feature type="region of interest" description="Disordered" evidence="7">
    <location>
        <begin position="1"/>
        <end position="24"/>
    </location>
</feature>
<evidence type="ECO:0000256" key="2">
    <source>
        <dbReference type="ARBA" id="ARBA00004604"/>
    </source>
</evidence>
<feature type="compositionally biased region" description="Polar residues" evidence="7">
    <location>
        <begin position="246"/>
        <end position="260"/>
    </location>
</feature>
<dbReference type="InterPro" id="IPR007144">
    <property type="entry name" value="SSU_processome_Utp11"/>
</dbReference>
<sequence>MSSMRNAVQRRNHKERAQPLERQKWGLLEKHKDYSLRAKDHNEKKRRLKVLREKAAQRNPDEFAFGMITRTTKKGVQQSTRGKDNGSQAPMNMDIVKLLKTQDAGYLQTVLQQTRRAREKIEKQVVLMTTGVDASSISKRKVFDDNGELIEETKMQPDFDDDDDMHLDLDDLADLGDLDGLDDLDGMDEDGSGSEGGKSESEESDTKGLSKEEIRQRRKKRRAQEVLQNHLEALKDRERDLSTALSGLQHQRARMNNTVGGVNKEGVKFKVRERKR</sequence>
<accession>A0ABR0TG19</accession>
<evidence type="ECO:0000256" key="1">
    <source>
        <dbReference type="ARBA" id="ARBA00004099"/>
    </source>
</evidence>
<gene>
    <name evidence="8" type="ORF">QM012_001655</name>
</gene>
<dbReference type="PANTHER" id="PTHR12838:SF0">
    <property type="entry name" value="U3 SMALL NUCLEOLAR RNA-ASSOCIATED PROTEIN 11-RELATED"/>
    <property type="match status" value="1"/>
</dbReference>
<feature type="compositionally biased region" description="Basic and acidic residues" evidence="7">
    <location>
        <begin position="197"/>
        <end position="215"/>
    </location>
</feature>
<keyword evidence="9" id="KW-1185">Reference proteome</keyword>
<evidence type="ECO:0000256" key="3">
    <source>
        <dbReference type="ARBA" id="ARBA00008105"/>
    </source>
</evidence>
<evidence type="ECO:0000313" key="8">
    <source>
        <dbReference type="EMBL" id="KAK6002905.1"/>
    </source>
</evidence>
<keyword evidence="4 6" id="KW-0698">rRNA processing</keyword>
<evidence type="ECO:0000256" key="5">
    <source>
        <dbReference type="ARBA" id="ARBA00023242"/>
    </source>
</evidence>
<dbReference type="Pfam" id="PF03998">
    <property type="entry name" value="Utp11"/>
    <property type="match status" value="1"/>
</dbReference>
<name>A0ABR0TG19_AURPU</name>
<evidence type="ECO:0000313" key="9">
    <source>
        <dbReference type="Proteomes" id="UP001341245"/>
    </source>
</evidence>
<evidence type="ECO:0000256" key="4">
    <source>
        <dbReference type="ARBA" id="ARBA00022552"/>
    </source>
</evidence>
<comment type="subcellular location">
    <subcellularLocation>
        <location evidence="2 6">Nucleus</location>
        <location evidence="2 6">Nucleolus</location>
    </subcellularLocation>
</comment>
<comment type="subunit">
    <text evidence="6">Component of the ribosomal small subunit (SSU) processome.</text>
</comment>
<protein>
    <recommendedName>
        <fullName evidence="6">U3 small nucleolar RNA-associated protein 11</fullName>
        <shortName evidence="6">U3 snoRNA-associated protein 11</shortName>
    </recommendedName>
</protein>
<feature type="compositionally biased region" description="Acidic residues" evidence="7">
    <location>
        <begin position="178"/>
        <end position="192"/>
    </location>
</feature>
<feature type="compositionally biased region" description="Basic and acidic residues" evidence="7">
    <location>
        <begin position="15"/>
        <end position="24"/>
    </location>
</feature>
<feature type="region of interest" description="Disordered" evidence="7">
    <location>
        <begin position="246"/>
        <end position="276"/>
    </location>
</feature>
<organism evidence="8 9">
    <name type="scientific">Aureobasidium pullulans</name>
    <name type="common">Black yeast</name>
    <name type="synonym">Pullularia pullulans</name>
    <dbReference type="NCBI Taxonomy" id="5580"/>
    <lineage>
        <taxon>Eukaryota</taxon>
        <taxon>Fungi</taxon>
        <taxon>Dikarya</taxon>
        <taxon>Ascomycota</taxon>
        <taxon>Pezizomycotina</taxon>
        <taxon>Dothideomycetes</taxon>
        <taxon>Dothideomycetidae</taxon>
        <taxon>Dothideales</taxon>
        <taxon>Saccotheciaceae</taxon>
        <taxon>Aureobasidium</taxon>
    </lineage>
</organism>
<reference evidence="8 9" key="1">
    <citation type="submission" date="2023-11" db="EMBL/GenBank/DDBJ databases">
        <title>Draft genome sequence and annotation of the polyextremotolerant black yeast-like fungus Aureobasidium pullulans NRRL 62042.</title>
        <authorList>
            <person name="Dielentheis-Frenken M.R.E."/>
            <person name="Wibberg D."/>
            <person name="Blank L.M."/>
            <person name="Tiso T."/>
        </authorList>
    </citation>
    <scope>NUCLEOTIDE SEQUENCE [LARGE SCALE GENOMIC DNA]</scope>
    <source>
        <strain evidence="8 9">NRRL 62042</strain>
    </source>
</reference>
<keyword evidence="5 6" id="KW-0539">Nucleus</keyword>
<comment type="caution">
    <text evidence="8">The sequence shown here is derived from an EMBL/GenBank/DDBJ whole genome shotgun (WGS) entry which is preliminary data.</text>
</comment>
<comment type="function">
    <text evidence="1 6">Involved in nucleolar processing of pre-18S ribosomal RNA.</text>
</comment>
<feature type="region of interest" description="Disordered" evidence="7">
    <location>
        <begin position="178"/>
        <end position="226"/>
    </location>
</feature>
<proteinExistence type="inferred from homology"/>
<dbReference type="PANTHER" id="PTHR12838">
    <property type="entry name" value="U3 SMALL NUCLEOLAR RNA-ASSOCIATED PROTEIN 11"/>
    <property type="match status" value="1"/>
</dbReference>
<evidence type="ECO:0000256" key="6">
    <source>
        <dbReference type="PIRNR" id="PIRNR015952"/>
    </source>
</evidence>
<dbReference type="EMBL" id="JASGXD010000011">
    <property type="protein sequence ID" value="KAK6002905.1"/>
    <property type="molecule type" value="Genomic_DNA"/>
</dbReference>
<dbReference type="Proteomes" id="UP001341245">
    <property type="component" value="Unassembled WGS sequence"/>
</dbReference>
<evidence type="ECO:0000256" key="7">
    <source>
        <dbReference type="SAM" id="MobiDB-lite"/>
    </source>
</evidence>
<comment type="similarity">
    <text evidence="3 6">Belongs to the UTP11 family.</text>
</comment>